<dbReference type="Proteomes" id="UP000006352">
    <property type="component" value="Unassembled WGS sequence"/>
</dbReference>
<evidence type="ECO:0000313" key="3">
    <source>
        <dbReference type="Proteomes" id="UP000006352"/>
    </source>
</evidence>
<feature type="compositionally biased region" description="Basic residues" evidence="1">
    <location>
        <begin position="305"/>
        <end position="317"/>
    </location>
</feature>
<feature type="compositionally biased region" description="Acidic residues" evidence="1">
    <location>
        <begin position="50"/>
        <end position="64"/>
    </location>
</feature>
<sequence length="324" mass="35602">MSKGKRPAIPAALHHEVSEYAALIRALRTSHTLDLSEQLVRASVPTVDDLLSDDELDNDGDDGADDNRYRTPAVETSNVPDNEGYEGDASAASRIRTRSVSVSALPETRKRTRTGKSRARDTWTRWPLLAGDVHVPEWGLEDEVELMASRALKRVPQALAPAVVAGEDDSKPFPGGIEGGVDEDVELEPASLHALTDDSATYLARILALLAAHTGSYTKRMQDRLRPFDWEAVLAIVGASSLVDPNVVRNVHRRLEVLYKPSQSHVVERVQTTSSLQLRLASMCERHDASLFTLAGYDPLAGMPKKPKKPYKKRKTSAVKEEVV</sequence>
<dbReference type="InParanoid" id="J4HX30"/>
<dbReference type="AlphaFoldDB" id="J4HX30"/>
<keyword evidence="3" id="KW-1185">Reference proteome</keyword>
<proteinExistence type="predicted"/>
<evidence type="ECO:0000256" key="1">
    <source>
        <dbReference type="SAM" id="MobiDB-lite"/>
    </source>
</evidence>
<dbReference type="GeneID" id="24097968"/>
<dbReference type="HOGENOM" id="CLU_074396_0_0_1"/>
<evidence type="ECO:0000313" key="2">
    <source>
        <dbReference type="EMBL" id="CCM03057.1"/>
    </source>
</evidence>
<dbReference type="EMBL" id="HE797100">
    <property type="protein sequence ID" value="CCM03057.1"/>
    <property type="molecule type" value="Genomic_DNA"/>
</dbReference>
<gene>
    <name evidence="2" type="ORF">FIBRA_05177</name>
</gene>
<feature type="region of interest" description="Disordered" evidence="1">
    <location>
        <begin position="303"/>
        <end position="324"/>
    </location>
</feature>
<protein>
    <submittedName>
        <fullName evidence="2">Uncharacterized protein</fullName>
    </submittedName>
</protein>
<name>J4HX30_9APHY</name>
<reference evidence="2 3" key="1">
    <citation type="journal article" date="2012" name="Appl. Environ. Microbiol.">
        <title>Short-read sequencing for genomic analysis of the brown rot fungus Fibroporia radiculosa.</title>
        <authorList>
            <person name="Tang J.D."/>
            <person name="Perkins A.D."/>
            <person name="Sonstegard T.S."/>
            <person name="Schroeder S.G."/>
            <person name="Burgess S.C."/>
            <person name="Diehl S.V."/>
        </authorList>
    </citation>
    <scope>NUCLEOTIDE SEQUENCE [LARGE SCALE GENOMIC DNA]</scope>
    <source>
        <strain evidence="2 3">TFFH 294</strain>
    </source>
</reference>
<organism evidence="2 3">
    <name type="scientific">Fibroporia radiculosa</name>
    <dbReference type="NCBI Taxonomy" id="599839"/>
    <lineage>
        <taxon>Eukaryota</taxon>
        <taxon>Fungi</taxon>
        <taxon>Dikarya</taxon>
        <taxon>Basidiomycota</taxon>
        <taxon>Agaricomycotina</taxon>
        <taxon>Agaricomycetes</taxon>
        <taxon>Polyporales</taxon>
        <taxon>Fibroporiaceae</taxon>
        <taxon>Fibroporia</taxon>
    </lineage>
</organism>
<feature type="region of interest" description="Disordered" evidence="1">
    <location>
        <begin position="50"/>
        <end position="93"/>
    </location>
</feature>
<dbReference type="OrthoDB" id="3260379at2759"/>
<dbReference type="RefSeq" id="XP_012182340.1">
    <property type="nucleotide sequence ID" value="XM_012326950.1"/>
</dbReference>
<accession>J4HX30</accession>